<dbReference type="SMART" id="SM00449">
    <property type="entry name" value="SPRY"/>
    <property type="match status" value="1"/>
</dbReference>
<feature type="compositionally biased region" description="Polar residues" evidence="4">
    <location>
        <begin position="78"/>
        <end position="90"/>
    </location>
</feature>
<proteinExistence type="predicted"/>
<dbReference type="InterPro" id="IPR013320">
    <property type="entry name" value="ConA-like_dom_sf"/>
</dbReference>
<dbReference type="PANTHER" id="PTHR25465">
    <property type="entry name" value="B-BOX DOMAIN CONTAINING"/>
    <property type="match status" value="1"/>
</dbReference>
<dbReference type="PANTHER" id="PTHR25465:SF30">
    <property type="entry name" value="FINTRIM FAMILY, MEMBER 82"/>
    <property type="match status" value="1"/>
</dbReference>
<name>A0A3Q2E5R8_CYPVA</name>
<dbReference type="OMA" id="PEPFTHR"/>
<evidence type="ECO:0000256" key="2">
    <source>
        <dbReference type="ARBA" id="ARBA00022771"/>
    </source>
</evidence>
<dbReference type="PROSITE" id="PS50188">
    <property type="entry name" value="B302_SPRY"/>
    <property type="match status" value="1"/>
</dbReference>
<dbReference type="GO" id="GO:0008270">
    <property type="term" value="F:zinc ion binding"/>
    <property type="evidence" value="ECO:0007669"/>
    <property type="project" value="UniProtKB-KW"/>
</dbReference>
<dbReference type="GeneTree" id="ENSGT00940000162978"/>
<feature type="region of interest" description="Disordered" evidence="4">
    <location>
        <begin position="70"/>
        <end position="173"/>
    </location>
</feature>
<reference evidence="6" key="2">
    <citation type="submission" date="2025-09" db="UniProtKB">
        <authorList>
            <consortium name="Ensembl"/>
        </authorList>
    </citation>
    <scope>IDENTIFICATION</scope>
</reference>
<dbReference type="Pfam" id="PF13765">
    <property type="entry name" value="PRY"/>
    <property type="match status" value="1"/>
</dbReference>
<dbReference type="InterPro" id="IPR051051">
    <property type="entry name" value="E3_ubiq-ligase_TRIM/RNF"/>
</dbReference>
<dbReference type="Gene3D" id="2.60.120.920">
    <property type="match status" value="1"/>
</dbReference>
<dbReference type="InterPro" id="IPR001870">
    <property type="entry name" value="B30.2/SPRY"/>
</dbReference>
<dbReference type="KEGG" id="cvg:107089203"/>
<keyword evidence="3" id="KW-0862">Zinc</keyword>
<keyword evidence="7" id="KW-1185">Reference proteome</keyword>
<dbReference type="InterPro" id="IPR003877">
    <property type="entry name" value="SPRY_dom"/>
</dbReference>
<feature type="compositionally biased region" description="Basic and acidic residues" evidence="4">
    <location>
        <begin position="93"/>
        <end position="104"/>
    </location>
</feature>
<keyword evidence="1" id="KW-0479">Metal-binding</keyword>
<dbReference type="PRINTS" id="PR01407">
    <property type="entry name" value="BUTYPHLNCDUF"/>
</dbReference>
<evidence type="ECO:0000256" key="1">
    <source>
        <dbReference type="ARBA" id="ARBA00022723"/>
    </source>
</evidence>
<dbReference type="OrthoDB" id="6105938at2759"/>
<protein>
    <submittedName>
        <fullName evidence="6">E3 ubiquitin/ISG15 ligase TRIM25-like</fullName>
    </submittedName>
</protein>
<feature type="compositionally biased region" description="Basic and acidic residues" evidence="4">
    <location>
        <begin position="112"/>
        <end position="155"/>
    </location>
</feature>
<evidence type="ECO:0000313" key="7">
    <source>
        <dbReference type="Proteomes" id="UP000265020"/>
    </source>
</evidence>
<feature type="compositionally biased region" description="Polar residues" evidence="4">
    <location>
        <begin position="1"/>
        <end position="18"/>
    </location>
</feature>
<dbReference type="SMART" id="SM00589">
    <property type="entry name" value="PRY"/>
    <property type="match status" value="1"/>
</dbReference>
<feature type="region of interest" description="Disordered" evidence="4">
    <location>
        <begin position="1"/>
        <end position="51"/>
    </location>
</feature>
<dbReference type="Ensembl" id="ENSCVAT00000029547.1">
    <property type="protein sequence ID" value="ENSCVAP00000026754.1"/>
    <property type="gene ID" value="ENSCVAG00000012546.1"/>
</dbReference>
<feature type="compositionally biased region" description="Basic and acidic residues" evidence="4">
    <location>
        <begin position="162"/>
        <end position="173"/>
    </location>
</feature>
<evidence type="ECO:0000256" key="3">
    <source>
        <dbReference type="ARBA" id="ARBA00022833"/>
    </source>
</evidence>
<dbReference type="InterPro" id="IPR003879">
    <property type="entry name" value="Butyrophylin_SPRY"/>
</dbReference>
<dbReference type="InterPro" id="IPR006574">
    <property type="entry name" value="PRY"/>
</dbReference>
<organism evidence="6 7">
    <name type="scientific">Cyprinodon variegatus</name>
    <name type="common">Sheepshead minnow</name>
    <dbReference type="NCBI Taxonomy" id="28743"/>
    <lineage>
        <taxon>Eukaryota</taxon>
        <taxon>Metazoa</taxon>
        <taxon>Chordata</taxon>
        <taxon>Craniata</taxon>
        <taxon>Vertebrata</taxon>
        <taxon>Euteleostomi</taxon>
        <taxon>Actinopterygii</taxon>
        <taxon>Neopterygii</taxon>
        <taxon>Teleostei</taxon>
        <taxon>Neoteleostei</taxon>
        <taxon>Acanthomorphata</taxon>
        <taxon>Ovalentaria</taxon>
        <taxon>Atherinomorphae</taxon>
        <taxon>Cyprinodontiformes</taxon>
        <taxon>Cyprinodontidae</taxon>
        <taxon>Cyprinodon</taxon>
    </lineage>
</organism>
<dbReference type="Proteomes" id="UP000265020">
    <property type="component" value="Unassembled WGS sequence"/>
</dbReference>
<evidence type="ECO:0000256" key="4">
    <source>
        <dbReference type="SAM" id="MobiDB-lite"/>
    </source>
</evidence>
<dbReference type="Pfam" id="PF00622">
    <property type="entry name" value="SPRY"/>
    <property type="match status" value="1"/>
</dbReference>
<dbReference type="CDD" id="cd16040">
    <property type="entry name" value="SPRY_PRY_SNTX"/>
    <property type="match status" value="1"/>
</dbReference>
<dbReference type="SUPFAM" id="SSF49899">
    <property type="entry name" value="Concanavalin A-like lectins/glucanases"/>
    <property type="match status" value="1"/>
</dbReference>
<reference evidence="6" key="1">
    <citation type="submission" date="2025-08" db="UniProtKB">
        <authorList>
            <consortium name="Ensembl"/>
        </authorList>
    </citation>
    <scope>IDENTIFICATION</scope>
</reference>
<keyword evidence="2" id="KW-0863">Zinc-finger</keyword>
<dbReference type="GeneID" id="107089203"/>
<accession>A0A3Q2E5R8</accession>
<evidence type="ECO:0000313" key="6">
    <source>
        <dbReference type="Ensembl" id="ENSCVAP00000026754.1"/>
    </source>
</evidence>
<dbReference type="InterPro" id="IPR043136">
    <property type="entry name" value="B30.2/SPRY_sf"/>
</dbReference>
<feature type="compositionally biased region" description="Basic and acidic residues" evidence="4">
    <location>
        <begin position="23"/>
        <end position="39"/>
    </location>
</feature>
<evidence type="ECO:0000259" key="5">
    <source>
        <dbReference type="PROSITE" id="PS50188"/>
    </source>
</evidence>
<dbReference type="AlphaFoldDB" id="A0A3Q2E5R8"/>
<dbReference type="RefSeq" id="XP_015237339.1">
    <property type="nucleotide sequence ID" value="XM_015381853.1"/>
</dbReference>
<dbReference type="GO" id="GO:0005737">
    <property type="term" value="C:cytoplasm"/>
    <property type="evidence" value="ECO:0007669"/>
    <property type="project" value="UniProtKB-ARBA"/>
</dbReference>
<sequence length="474" mass="53745">MSIPSKPSLQNDPKQLETQEGDLWPKEANSKEKQGKDSPKMSQTARTVINPLTLIKEDFNQLKEEVKKLFTDKDSEPKASQTAERTNNPLTLLKEDLNSLKEELSNVFKIGPSRDRENKNGTEKEDSRSETSMKASRAERTEEPLKSFFGREKPLHKAAQRNHMEEHRNSKADLEINFTKTKTDTETDEKFNSTANGLKTPEVSQLTSYNTEKTSAPAPQCEAMFASKTATVSSAAPEKDKTNLWKDSLSPVPPAEEVKSLEKALASDITLFPLRTHLSTEPTEDLWSLKNCAIYLTFDPNTANSELRLTDQNRKATRDWLTHLSVDHPERFDECPQLLCREGLLDTAYWEVLWSGGVDIGVTYNNISRDSVSCLLGHNEQSWSLECSDGFYTPCHNNKRFRSSSPQPFTNRVGVYLNYPAGELSFFCISRDTMIHLHTFTSTFTEPLYPGFWVWADNGSVTLCQVELGWERLL</sequence>
<feature type="domain" description="B30.2/SPRY" evidence="5">
    <location>
        <begin position="276"/>
        <end position="470"/>
    </location>
</feature>